<dbReference type="RefSeq" id="WP_055118271.1">
    <property type="nucleotide sequence ID" value="NZ_CANKXR010000003.1"/>
</dbReference>
<gene>
    <name evidence="2" type="ORF">LA5096_04621</name>
</gene>
<keyword evidence="3" id="KW-1185">Reference proteome</keyword>
<dbReference type="OrthoDB" id="8135222at2"/>
<evidence type="ECO:0000313" key="2">
    <source>
        <dbReference type="EMBL" id="CTQ76021.1"/>
    </source>
</evidence>
<dbReference type="SUPFAM" id="SSF103032">
    <property type="entry name" value="Hypothetical protein YwqG"/>
    <property type="match status" value="1"/>
</dbReference>
<evidence type="ECO:0008006" key="4">
    <source>
        <dbReference type="Google" id="ProtNLM"/>
    </source>
</evidence>
<dbReference type="Proteomes" id="UP000049983">
    <property type="component" value="Unassembled WGS sequence"/>
</dbReference>
<dbReference type="EMBL" id="CXWC01000012">
    <property type="protein sequence ID" value="CTQ76021.1"/>
    <property type="molecule type" value="Genomic_DNA"/>
</dbReference>
<dbReference type="InterPro" id="IPR035948">
    <property type="entry name" value="YwqG-like_sf"/>
</dbReference>
<evidence type="ECO:0000256" key="1">
    <source>
        <dbReference type="SAM" id="Phobius"/>
    </source>
</evidence>
<keyword evidence="1" id="KW-0812">Transmembrane</keyword>
<dbReference type="PANTHER" id="PTHR36436">
    <property type="entry name" value="SLL5081 PROTEIN"/>
    <property type="match status" value="1"/>
</dbReference>
<dbReference type="PANTHER" id="PTHR36436:SF6">
    <property type="entry name" value="SLL5081 PROTEIN"/>
    <property type="match status" value="1"/>
</dbReference>
<dbReference type="Gene3D" id="2.30.320.10">
    <property type="entry name" value="YwqG-like"/>
    <property type="match status" value="2"/>
</dbReference>
<keyword evidence="1" id="KW-0472">Membrane</keyword>
<feature type="transmembrane region" description="Helical" evidence="1">
    <location>
        <begin position="27"/>
        <end position="47"/>
    </location>
</feature>
<protein>
    <recommendedName>
        <fullName evidence="4">DUF1963 domain-containing protein</fullName>
    </recommendedName>
</protein>
<dbReference type="GeneID" id="97671905"/>
<accession>A0A0M7ANB6</accession>
<dbReference type="InterPro" id="IPR015315">
    <property type="entry name" value="DUF1963"/>
</dbReference>
<dbReference type="Pfam" id="PF09234">
    <property type="entry name" value="DUF1963"/>
    <property type="match status" value="1"/>
</dbReference>
<evidence type="ECO:0000313" key="3">
    <source>
        <dbReference type="Proteomes" id="UP000049983"/>
    </source>
</evidence>
<reference evidence="3" key="1">
    <citation type="submission" date="2015-07" db="EMBL/GenBank/DDBJ databases">
        <authorList>
            <person name="Rodrigo-Torres Lidia"/>
            <person name="Arahal R.David."/>
        </authorList>
    </citation>
    <scope>NUCLEOTIDE SEQUENCE [LARGE SCALE GENOMIC DNA]</scope>
    <source>
        <strain evidence="3">CECT 5096</strain>
    </source>
</reference>
<sequence length="553" mass="61985">MVKFALYLLVLVILAYGSQKLGFSGLHFLFLVAILGSVACMVLWPLFRQIFEATASVLPTKSNREQHAEPHDINDERVQQVLTKEQSRVSTVCEEPASAVRKDIVPELVSVSEGDPDASFDSLREHFARNAVYAFRPYPPHREKHGRSKVGGLPSLPKNVPWPKAPGAAGHVKAGLPLHFLAQIDLADLPWRPEGIPETGLLLFFGRFDESLTWAEPDVAPQNDMQVLYDAEYSGTATAFPKNLPPIKDGNYHFDLLFGLPGDEKTRVFPEWPLNFAKVETMPESAALPFASPEGYDSAHKHHLTAQLTAAFATMETDNADICEFHLFQPRTEEERAEGKPLVLRPHSETGFPFAPRGMSLICRILRNRHGAKLEETGFETCFEDWQMQAETLKESKFEQRMVNAFIEDLNDFLEQAADKRYSAYLKADIERALHRLVTETGGSPNLSKLVPEAVYAAASDRHPVFLKDENGIKCPEFPGARSGNCYHQMFGHLSSVQFNLPHDSAEQLLLQLFNDWGAEMSIRDGGEFDFMIEESDLHDHEFDRVKAACGGH</sequence>
<keyword evidence="1" id="KW-1133">Transmembrane helix</keyword>
<organism evidence="2 3">
    <name type="scientific">Roseibium album</name>
    <dbReference type="NCBI Taxonomy" id="311410"/>
    <lineage>
        <taxon>Bacteria</taxon>
        <taxon>Pseudomonadati</taxon>
        <taxon>Pseudomonadota</taxon>
        <taxon>Alphaproteobacteria</taxon>
        <taxon>Hyphomicrobiales</taxon>
        <taxon>Stappiaceae</taxon>
        <taxon>Roseibium</taxon>
    </lineage>
</organism>
<proteinExistence type="predicted"/>
<dbReference type="AlphaFoldDB" id="A0A0M7ANB6"/>
<name>A0A0M7ANB6_9HYPH</name>